<sequence length="126" mass="13718">MRRRQVAQGVTTARRSAKEDREHRMRTYLIAMLIRTISFPLAVWALLSGWLVVGLIFAAAAIFLPQIAVTIANAVDRRTVPDAAPVSPIRALPEGGPPRPHPTAHPDGHHHRPDGAPSTDGRDDGL</sequence>
<organism evidence="3 4">
    <name type="scientific">Ornithinimicrobium cryptoxanthini</name>
    <dbReference type="NCBI Taxonomy" id="2934161"/>
    <lineage>
        <taxon>Bacteria</taxon>
        <taxon>Bacillati</taxon>
        <taxon>Actinomycetota</taxon>
        <taxon>Actinomycetes</taxon>
        <taxon>Micrococcales</taxon>
        <taxon>Ornithinimicrobiaceae</taxon>
        <taxon>Ornithinimicrobium</taxon>
    </lineage>
</organism>
<feature type="transmembrane region" description="Helical" evidence="2">
    <location>
        <begin position="28"/>
        <end position="47"/>
    </location>
</feature>
<keyword evidence="2" id="KW-0812">Transmembrane</keyword>
<dbReference type="Proteomes" id="UP001056535">
    <property type="component" value="Chromosome"/>
</dbReference>
<feature type="region of interest" description="Disordered" evidence="1">
    <location>
        <begin position="85"/>
        <end position="126"/>
    </location>
</feature>
<evidence type="ECO:0000256" key="1">
    <source>
        <dbReference type="SAM" id="MobiDB-lite"/>
    </source>
</evidence>
<dbReference type="Pfam" id="PF11298">
    <property type="entry name" value="DUF3099"/>
    <property type="match status" value="1"/>
</dbReference>
<keyword evidence="2" id="KW-1133">Transmembrane helix</keyword>
<keyword evidence="4" id="KW-1185">Reference proteome</keyword>
<dbReference type="EMBL" id="CP099490">
    <property type="protein sequence ID" value="USQ74896.1"/>
    <property type="molecule type" value="Genomic_DNA"/>
</dbReference>
<gene>
    <name evidence="3" type="ORF">NF557_09495</name>
</gene>
<feature type="transmembrane region" description="Helical" evidence="2">
    <location>
        <begin position="53"/>
        <end position="75"/>
    </location>
</feature>
<evidence type="ECO:0000256" key="2">
    <source>
        <dbReference type="SAM" id="Phobius"/>
    </source>
</evidence>
<name>A0ABY4YDP1_9MICO</name>
<keyword evidence="2" id="KW-0472">Membrane</keyword>
<protein>
    <submittedName>
        <fullName evidence="3">DUF3099 domain-containing protein</fullName>
    </submittedName>
</protein>
<proteinExistence type="predicted"/>
<evidence type="ECO:0000313" key="3">
    <source>
        <dbReference type="EMBL" id="USQ74896.1"/>
    </source>
</evidence>
<dbReference type="RefSeq" id="WP_252618972.1">
    <property type="nucleotide sequence ID" value="NZ_CP099490.1"/>
</dbReference>
<reference evidence="3" key="1">
    <citation type="submission" date="2022-06" db="EMBL/GenBank/DDBJ databases">
        <title>Ornithinimicrobium JY.X270.</title>
        <authorList>
            <person name="Huang Y."/>
        </authorList>
    </citation>
    <scope>NUCLEOTIDE SEQUENCE</scope>
    <source>
        <strain evidence="3">JY.X270</strain>
    </source>
</reference>
<dbReference type="InterPro" id="IPR021449">
    <property type="entry name" value="DUF3099"/>
</dbReference>
<accession>A0ABY4YDP1</accession>
<evidence type="ECO:0000313" key="4">
    <source>
        <dbReference type="Proteomes" id="UP001056535"/>
    </source>
</evidence>